<feature type="transmembrane region" description="Helical" evidence="7">
    <location>
        <begin position="531"/>
        <end position="549"/>
    </location>
</feature>
<dbReference type="PROSITE" id="PS51202">
    <property type="entry name" value="RCK_C"/>
    <property type="match status" value="2"/>
</dbReference>
<dbReference type="GO" id="GO:0005886">
    <property type="term" value="C:plasma membrane"/>
    <property type="evidence" value="ECO:0007669"/>
    <property type="project" value="TreeGrafter"/>
</dbReference>
<evidence type="ECO:0000256" key="3">
    <source>
        <dbReference type="ARBA" id="ARBA00022692"/>
    </source>
</evidence>
<dbReference type="AlphaFoldDB" id="A0A1B3BDM9"/>
<feature type="transmembrane region" description="Helical" evidence="7">
    <location>
        <begin position="180"/>
        <end position="201"/>
    </location>
</feature>
<protein>
    <submittedName>
        <fullName evidence="9">Citrate transporter</fullName>
    </submittedName>
</protein>
<feature type="domain" description="RCK C-terminal" evidence="8">
    <location>
        <begin position="299"/>
        <end position="383"/>
    </location>
</feature>
<accession>A0A1B3BDM9</accession>
<dbReference type="Gene3D" id="3.30.70.1450">
    <property type="entry name" value="Regulator of K+ conductance, C-terminal domain"/>
    <property type="match status" value="1"/>
</dbReference>
<keyword evidence="4" id="KW-0677">Repeat</keyword>
<keyword evidence="6 7" id="KW-0472">Membrane</keyword>
<feature type="transmembrane region" description="Helical" evidence="7">
    <location>
        <begin position="91"/>
        <end position="108"/>
    </location>
</feature>
<dbReference type="InterPro" id="IPR036721">
    <property type="entry name" value="RCK_C_sf"/>
</dbReference>
<feature type="transmembrane region" description="Helical" evidence="7">
    <location>
        <begin position="401"/>
        <end position="434"/>
    </location>
</feature>
<dbReference type="InterPro" id="IPR006037">
    <property type="entry name" value="RCK_C"/>
</dbReference>
<dbReference type="InterPro" id="IPR004680">
    <property type="entry name" value="Cit_transptr-like_dom"/>
</dbReference>
<evidence type="ECO:0000256" key="4">
    <source>
        <dbReference type="ARBA" id="ARBA00022737"/>
    </source>
</evidence>
<organism evidence="9 10">
    <name type="scientific">Kangiella sediminilitoris</name>
    <dbReference type="NCBI Taxonomy" id="1144748"/>
    <lineage>
        <taxon>Bacteria</taxon>
        <taxon>Pseudomonadati</taxon>
        <taxon>Pseudomonadota</taxon>
        <taxon>Gammaproteobacteria</taxon>
        <taxon>Kangiellales</taxon>
        <taxon>Kangiellaceae</taxon>
        <taxon>Kangiella</taxon>
    </lineage>
</organism>
<feature type="transmembrane region" description="Helical" evidence="7">
    <location>
        <begin position="138"/>
        <end position="160"/>
    </location>
</feature>
<evidence type="ECO:0000256" key="7">
    <source>
        <dbReference type="SAM" id="Phobius"/>
    </source>
</evidence>
<evidence type="ECO:0000259" key="8">
    <source>
        <dbReference type="PROSITE" id="PS51202"/>
    </source>
</evidence>
<gene>
    <name evidence="9" type="ORF">KS2013_2195</name>
</gene>
<feature type="transmembrane region" description="Helical" evidence="7">
    <location>
        <begin position="507"/>
        <end position="524"/>
    </location>
</feature>
<evidence type="ECO:0000313" key="9">
    <source>
        <dbReference type="EMBL" id="AOE50900.1"/>
    </source>
</evidence>
<dbReference type="RefSeq" id="WP_068993852.1">
    <property type="nucleotide sequence ID" value="NZ_CP012418.1"/>
</dbReference>
<keyword evidence="2" id="KW-0813">Transport</keyword>
<feature type="transmembrane region" description="Helical" evidence="7">
    <location>
        <begin position="569"/>
        <end position="589"/>
    </location>
</feature>
<evidence type="ECO:0000256" key="6">
    <source>
        <dbReference type="ARBA" id="ARBA00023136"/>
    </source>
</evidence>
<dbReference type="PATRIC" id="fig|1144748.3.peg.2214"/>
<dbReference type="PANTHER" id="PTHR43652:SF2">
    <property type="entry name" value="BASIC AMINO ACID ANTIPORTER YFCC-RELATED"/>
    <property type="match status" value="1"/>
</dbReference>
<dbReference type="Pfam" id="PF02080">
    <property type="entry name" value="TrkA_C"/>
    <property type="match status" value="1"/>
</dbReference>
<feature type="transmembrane region" description="Helical" evidence="7">
    <location>
        <begin position="51"/>
        <end position="70"/>
    </location>
</feature>
<dbReference type="PANTHER" id="PTHR43652">
    <property type="entry name" value="BASIC AMINO ACID ANTIPORTER YFCC-RELATED"/>
    <property type="match status" value="1"/>
</dbReference>
<comment type="subcellular location">
    <subcellularLocation>
        <location evidence="1">Membrane</location>
        <topology evidence="1">Multi-pass membrane protein</topology>
    </subcellularLocation>
</comment>
<dbReference type="EMBL" id="CP012418">
    <property type="protein sequence ID" value="AOE50900.1"/>
    <property type="molecule type" value="Genomic_DNA"/>
</dbReference>
<dbReference type="Proteomes" id="UP000094147">
    <property type="component" value="Chromosome"/>
</dbReference>
<proteinExistence type="predicted"/>
<dbReference type="STRING" id="1144748.KS2013_2195"/>
<sequence>MTLEAIFVLVLVLAVFIAFVWEKYPPEVVALTSCAALLLTDVLGTEEFLSVFSNSAPITIAMMLILSAALERTGVLQVVSNILKRKAKGSYLRSLFIIMFFCMVASAFMNNTPIVLMLTPVVISLAASVNMTPSKLLIPLSFASIFGGTLTLVGTSSNILMSSIAADHGQAEIGMFEMTLPGLCFVAVGFIYMLTVGRWLLPDRLSLSDVMKQKSQRKFIAEVFIPTGSTHIGKTVTEFAKAMDGARLIDMVRHNISVRRGMHQLSIKAGDRLILKTGASELLSLKEDGEVEFTASLPQGVEPVTASESLIMEASISLKSRLIGRRVAELGLARKYGVYVIAVHREDESINENFDKIKLKFGDTLLLEGAPEGIKRLIEDGNVINLTEPQDRPIRRAKAPVAFMTILVVMVLAAMEVLPIAGLAIIGASVVLLTRCVDPDEAFEAIDWRILFLIFGMLGLSLGLEKTGAAQWLVSSIVTISSDVGPHGILFAVYLVTALLTQMVSNNAVAVLIGPIVIALAQQLGLDPRPFIMAVMFAASASFATPIGYQTNTFIYVAGGYKFNDFLKVGVPLNLLFAIVATVVIPWFFPL</sequence>
<dbReference type="GO" id="GO:0006813">
    <property type="term" value="P:potassium ion transport"/>
    <property type="evidence" value="ECO:0007669"/>
    <property type="project" value="InterPro"/>
</dbReference>
<dbReference type="KEGG" id="ksd:KS2013_2195"/>
<dbReference type="OrthoDB" id="9809303at2"/>
<dbReference type="Pfam" id="PF03600">
    <property type="entry name" value="CitMHS"/>
    <property type="match status" value="1"/>
</dbReference>
<dbReference type="SUPFAM" id="SSF116726">
    <property type="entry name" value="TrkA C-terminal domain-like"/>
    <property type="match status" value="2"/>
</dbReference>
<dbReference type="InterPro" id="IPR051679">
    <property type="entry name" value="DASS-Related_Transporters"/>
</dbReference>
<keyword evidence="3 7" id="KW-0812">Transmembrane</keyword>
<evidence type="ECO:0000256" key="5">
    <source>
        <dbReference type="ARBA" id="ARBA00022989"/>
    </source>
</evidence>
<evidence type="ECO:0000256" key="2">
    <source>
        <dbReference type="ARBA" id="ARBA00022448"/>
    </source>
</evidence>
<name>A0A1B3BDM9_9GAMM</name>
<feature type="domain" description="RCK C-terminal" evidence="8">
    <location>
        <begin position="208"/>
        <end position="291"/>
    </location>
</feature>
<feature type="transmembrane region" description="Helical" evidence="7">
    <location>
        <begin position="114"/>
        <end position="131"/>
    </location>
</feature>
<feature type="transmembrane region" description="Helical" evidence="7">
    <location>
        <begin position="446"/>
        <end position="464"/>
    </location>
</feature>
<dbReference type="GO" id="GO:0008324">
    <property type="term" value="F:monoatomic cation transmembrane transporter activity"/>
    <property type="evidence" value="ECO:0007669"/>
    <property type="project" value="InterPro"/>
</dbReference>
<evidence type="ECO:0000313" key="10">
    <source>
        <dbReference type="Proteomes" id="UP000094147"/>
    </source>
</evidence>
<evidence type="ECO:0000256" key="1">
    <source>
        <dbReference type="ARBA" id="ARBA00004141"/>
    </source>
</evidence>
<reference evidence="10" key="1">
    <citation type="submission" date="2015-08" db="EMBL/GenBank/DDBJ databases">
        <authorList>
            <person name="Kim K.M."/>
        </authorList>
    </citation>
    <scope>NUCLEOTIDE SEQUENCE [LARGE SCALE GENOMIC DNA]</scope>
    <source>
        <strain evidence="10">KCTC 23892</strain>
    </source>
</reference>
<keyword evidence="5 7" id="KW-1133">Transmembrane helix</keyword>
<keyword evidence="10" id="KW-1185">Reference proteome</keyword>
<feature type="transmembrane region" description="Helical" evidence="7">
    <location>
        <begin position="6"/>
        <end position="21"/>
    </location>
</feature>